<organism evidence="1 2">
    <name type="scientific">Dipteronia dyeriana</name>
    <dbReference type="NCBI Taxonomy" id="168575"/>
    <lineage>
        <taxon>Eukaryota</taxon>
        <taxon>Viridiplantae</taxon>
        <taxon>Streptophyta</taxon>
        <taxon>Embryophyta</taxon>
        <taxon>Tracheophyta</taxon>
        <taxon>Spermatophyta</taxon>
        <taxon>Magnoliopsida</taxon>
        <taxon>eudicotyledons</taxon>
        <taxon>Gunneridae</taxon>
        <taxon>Pentapetalae</taxon>
        <taxon>rosids</taxon>
        <taxon>malvids</taxon>
        <taxon>Sapindales</taxon>
        <taxon>Sapindaceae</taxon>
        <taxon>Hippocastanoideae</taxon>
        <taxon>Acereae</taxon>
        <taxon>Dipteronia</taxon>
    </lineage>
</organism>
<evidence type="ECO:0000313" key="2">
    <source>
        <dbReference type="Proteomes" id="UP001280121"/>
    </source>
</evidence>
<dbReference type="EMBL" id="JANJYI010000003">
    <property type="protein sequence ID" value="KAK2658011.1"/>
    <property type="molecule type" value="Genomic_DNA"/>
</dbReference>
<comment type="caution">
    <text evidence="1">The sequence shown here is derived from an EMBL/GenBank/DDBJ whole genome shotgun (WGS) entry which is preliminary data.</text>
</comment>
<sequence>MQVRHICQKVHKNLEATTVWIARRFKPLIEENPDIDRQYKGQLSGLYLWNVANKSTNAKFMEEILMLQEVNIYVYNYIMKVPLKHWALHAFEN</sequence>
<proteinExistence type="predicted"/>
<dbReference type="Proteomes" id="UP001280121">
    <property type="component" value="Unassembled WGS sequence"/>
</dbReference>
<protein>
    <submittedName>
        <fullName evidence="1">Uncharacterized protein</fullName>
    </submittedName>
</protein>
<dbReference type="AlphaFoldDB" id="A0AAD9XF21"/>
<evidence type="ECO:0000313" key="1">
    <source>
        <dbReference type="EMBL" id="KAK2658011.1"/>
    </source>
</evidence>
<keyword evidence="2" id="KW-1185">Reference proteome</keyword>
<name>A0AAD9XF21_9ROSI</name>
<reference evidence="1" key="1">
    <citation type="journal article" date="2023" name="Plant J.">
        <title>Genome sequences and population genomics provide insights into the demographic history, inbreeding, and mutation load of two 'living fossil' tree species of Dipteronia.</title>
        <authorList>
            <person name="Feng Y."/>
            <person name="Comes H.P."/>
            <person name="Chen J."/>
            <person name="Zhu S."/>
            <person name="Lu R."/>
            <person name="Zhang X."/>
            <person name="Li P."/>
            <person name="Qiu J."/>
            <person name="Olsen K.M."/>
            <person name="Qiu Y."/>
        </authorList>
    </citation>
    <scope>NUCLEOTIDE SEQUENCE</scope>
    <source>
        <strain evidence="1">KIB01</strain>
    </source>
</reference>
<accession>A0AAD9XF21</accession>
<gene>
    <name evidence="1" type="ORF">Ddye_011063</name>
</gene>